<evidence type="ECO:0000313" key="1">
    <source>
        <dbReference type="EMBL" id="NNH75106.1"/>
    </source>
</evidence>
<name>A0A849CB87_9NOCA</name>
<gene>
    <name evidence="1" type="ORF">HLB23_35540</name>
</gene>
<dbReference type="AlphaFoldDB" id="A0A849CB87"/>
<comment type="caution">
    <text evidence="1">The sequence shown here is derived from an EMBL/GenBank/DDBJ whole genome shotgun (WGS) entry which is preliminary data.</text>
</comment>
<evidence type="ECO:0000313" key="2">
    <source>
        <dbReference type="Proteomes" id="UP000586827"/>
    </source>
</evidence>
<proteinExistence type="predicted"/>
<reference evidence="1 2" key="1">
    <citation type="submission" date="2020-05" db="EMBL/GenBank/DDBJ databases">
        <title>MicrobeNet Type strains.</title>
        <authorList>
            <person name="Nicholson A.C."/>
        </authorList>
    </citation>
    <scope>NUCLEOTIDE SEQUENCE [LARGE SCALE GENOMIC DNA]</scope>
    <source>
        <strain evidence="1 2">JCM 3224</strain>
    </source>
</reference>
<keyword evidence="2" id="KW-1185">Reference proteome</keyword>
<dbReference type="Proteomes" id="UP000586827">
    <property type="component" value="Unassembled WGS sequence"/>
</dbReference>
<accession>A0A849CB87</accession>
<dbReference type="RefSeq" id="WP_067527070.1">
    <property type="nucleotide sequence ID" value="NZ_JABELX010000019.1"/>
</dbReference>
<protein>
    <submittedName>
        <fullName evidence="1">Uncharacterized protein</fullName>
    </submittedName>
</protein>
<dbReference type="EMBL" id="JABELX010000019">
    <property type="protein sequence ID" value="NNH75106.1"/>
    <property type="molecule type" value="Genomic_DNA"/>
</dbReference>
<sequence>MTRRTTKVSLSLETSAWEIANREAAKAGISPSAWVSKACQQKAIRDFRPVVTPAADEAATVAYEAEQAAAEADERHRRRKGAA</sequence>
<organism evidence="1 2">
    <name type="scientific">Nocardia uniformis</name>
    <dbReference type="NCBI Taxonomy" id="53432"/>
    <lineage>
        <taxon>Bacteria</taxon>
        <taxon>Bacillati</taxon>
        <taxon>Actinomycetota</taxon>
        <taxon>Actinomycetes</taxon>
        <taxon>Mycobacteriales</taxon>
        <taxon>Nocardiaceae</taxon>
        <taxon>Nocardia</taxon>
    </lineage>
</organism>